<dbReference type="EMBL" id="JBHRSM010000053">
    <property type="protein sequence ID" value="MFC3088530.1"/>
    <property type="molecule type" value="Genomic_DNA"/>
</dbReference>
<accession>A0ABV7E2I6</accession>
<reference evidence="4" key="1">
    <citation type="journal article" date="2019" name="Int. J. Syst. Evol. Microbiol.">
        <title>The Global Catalogue of Microorganisms (GCM) 10K type strain sequencing project: providing services to taxonomists for standard genome sequencing and annotation.</title>
        <authorList>
            <consortium name="The Broad Institute Genomics Platform"/>
            <consortium name="The Broad Institute Genome Sequencing Center for Infectious Disease"/>
            <person name="Wu L."/>
            <person name="Ma J."/>
        </authorList>
    </citation>
    <scope>NUCLEOTIDE SEQUENCE [LARGE SCALE GENOMIC DNA]</scope>
    <source>
        <strain evidence="4">KCTC 62102</strain>
    </source>
</reference>
<feature type="domain" description="Glycine-rich" evidence="2">
    <location>
        <begin position="393"/>
        <end position="638"/>
    </location>
</feature>
<evidence type="ECO:0000259" key="2">
    <source>
        <dbReference type="Pfam" id="PF21722"/>
    </source>
</evidence>
<sequence length="646" mass="62786">MSKFPWKLYKGATEIVFPKGARRYLQFDVRQIQSDGAVELDWNANAVWTGDTAFRLHAVSISCTDQTPAPISDLWQGDVVTLQAPFEFAVPGPAATLKYDPVPGTVYGVDADDNPVGSTASGSRTVVIPGAVAIRFRPIMDCRVVARSGPGGSQGRADASWSIELIEQAGEVVGESDGDTISFAPTGLRTFTVGVPFELNLNPLVSTNTGMAVVYAPGVGTLPPGLTLASNGYITGTPTAPGLFVATVGAGSGTALAVQTIPFYAALPTISSNGLALQNYTVGEAYSLDLATLVDVANTTAAPTFALVLGSLPAGLTLTDGVVSGTPTAYGAFAATFSATLPTGQSTDVAVAMFALSPDNLPEAVILGGTTQTWTDTDGGVSTVYDAEDFTASGTLTVLQAGWLEYILAGGGGGGGTVTSTASGGGGGAGAFVRGRVYLPAGTYPVTVGSGGAAGTKGSDTFFGMPGSELSRVAEGGGRGGTTSQAGGAGGCGGGGGGSATAAGAAGLATDFAYGSSGAAGAASGTAGNQFGGGGGGYTGGGFAGSSSSRQNGGGGLRITLWTTLQFCGGGAAGFPAGAGTLRGTGRNGGASTNPDAGGTASGTAGTANTGGGGAGANGAGTAGPRLGGAGGSGRAIFIVKRRLAA</sequence>
<gene>
    <name evidence="3" type="ORF">ACFOD6_21030</name>
</gene>
<feature type="compositionally biased region" description="Low complexity" evidence="1">
    <location>
        <begin position="597"/>
        <end position="606"/>
    </location>
</feature>
<proteinExistence type="predicted"/>
<dbReference type="RefSeq" id="WP_197644632.1">
    <property type="nucleotide sequence ID" value="NZ_JAEACP010000012.1"/>
</dbReference>
<dbReference type="InterPro" id="IPR013783">
    <property type="entry name" value="Ig-like_fold"/>
</dbReference>
<evidence type="ECO:0000313" key="3">
    <source>
        <dbReference type="EMBL" id="MFC3088530.1"/>
    </source>
</evidence>
<dbReference type="Pfam" id="PF21722">
    <property type="entry name" value="Gly_rich_2"/>
    <property type="match status" value="1"/>
</dbReference>
<protein>
    <submittedName>
        <fullName evidence="3">Glycine-rich domain-containing protein</fullName>
    </submittedName>
</protein>
<dbReference type="InterPro" id="IPR049304">
    <property type="entry name" value="Gly_rich_dom"/>
</dbReference>
<comment type="caution">
    <text evidence="3">The sequence shown here is derived from an EMBL/GenBank/DDBJ whole genome shotgun (WGS) entry which is preliminary data.</text>
</comment>
<name>A0ABV7E2I6_9RHOB</name>
<feature type="region of interest" description="Disordered" evidence="1">
    <location>
        <begin position="584"/>
        <end position="606"/>
    </location>
</feature>
<organism evidence="3 4">
    <name type="scientific">Tabrizicola soli</name>
    <dbReference type="NCBI Taxonomy" id="2185115"/>
    <lineage>
        <taxon>Bacteria</taxon>
        <taxon>Pseudomonadati</taxon>
        <taxon>Pseudomonadota</taxon>
        <taxon>Alphaproteobacteria</taxon>
        <taxon>Rhodobacterales</taxon>
        <taxon>Paracoccaceae</taxon>
        <taxon>Tabrizicola</taxon>
    </lineage>
</organism>
<keyword evidence="4" id="KW-1185">Reference proteome</keyword>
<evidence type="ECO:0000313" key="4">
    <source>
        <dbReference type="Proteomes" id="UP001595445"/>
    </source>
</evidence>
<evidence type="ECO:0000256" key="1">
    <source>
        <dbReference type="SAM" id="MobiDB-lite"/>
    </source>
</evidence>
<dbReference type="Gene3D" id="2.60.40.10">
    <property type="entry name" value="Immunoglobulins"/>
    <property type="match status" value="2"/>
</dbReference>
<dbReference type="Proteomes" id="UP001595445">
    <property type="component" value="Unassembled WGS sequence"/>
</dbReference>